<evidence type="ECO:0000313" key="5">
    <source>
        <dbReference type="EMBL" id="KAB7741696.1"/>
    </source>
</evidence>
<dbReference type="RefSeq" id="WP_152214999.1">
    <property type="nucleotide sequence ID" value="NZ_JBAQYD010000187.1"/>
</dbReference>
<dbReference type="InterPro" id="IPR018062">
    <property type="entry name" value="HTH_AraC-typ_CS"/>
</dbReference>
<dbReference type="GO" id="GO:0043565">
    <property type="term" value="F:sequence-specific DNA binding"/>
    <property type="evidence" value="ECO:0007669"/>
    <property type="project" value="InterPro"/>
</dbReference>
<dbReference type="PRINTS" id="PR00032">
    <property type="entry name" value="HTHARAC"/>
</dbReference>
<name>A0A6N6VR30_9HYPH</name>
<dbReference type="SMART" id="SM00342">
    <property type="entry name" value="HTH_ARAC"/>
    <property type="match status" value="1"/>
</dbReference>
<keyword evidence="1" id="KW-0805">Transcription regulation</keyword>
<evidence type="ECO:0000256" key="2">
    <source>
        <dbReference type="ARBA" id="ARBA00023125"/>
    </source>
</evidence>
<comment type="caution">
    <text evidence="5">The sequence shown here is derived from an EMBL/GenBank/DDBJ whole genome shotgun (WGS) entry which is preliminary data.</text>
</comment>
<sequence length="321" mass="36787">MAQATGSWQNLCTEAVPPRDRLDYWHAATNRLFPPTRLSRSSHEGFYGRVSWLKFGEVTLANIVSTSLDVTRSERDITRDDDRWYEINVQIDGASAFTQDGREVASGPRSVILYDSRRPYQMRFDGPYRQLSLKVPREALRDRVPNIDALISRHIPTDGIPGRFFYDFAAALCDAPEGIPGFIASRLEQHTLDLLATALLGANIEPASTVNRISQLDRIKAYILDRLDQPDLTPRAIAEAHHISLRHLYDLFEAEEQQVARWIQTHRLDRIRRDLADPLKRGWPINTIALSCGFKDFSHFSRSFRRQFGVSPRDYRNGLSH</sequence>
<dbReference type="SUPFAM" id="SSF46689">
    <property type="entry name" value="Homeodomain-like"/>
    <property type="match status" value="1"/>
</dbReference>
<evidence type="ECO:0000259" key="4">
    <source>
        <dbReference type="PROSITE" id="PS01124"/>
    </source>
</evidence>
<dbReference type="InterPro" id="IPR035418">
    <property type="entry name" value="AraC-bd_2"/>
</dbReference>
<dbReference type="InterPro" id="IPR020449">
    <property type="entry name" value="Tscrpt_reg_AraC-type_HTH"/>
</dbReference>
<dbReference type="GO" id="GO:0003700">
    <property type="term" value="F:DNA-binding transcription factor activity"/>
    <property type="evidence" value="ECO:0007669"/>
    <property type="project" value="InterPro"/>
</dbReference>
<dbReference type="PROSITE" id="PS01124">
    <property type="entry name" value="HTH_ARAC_FAMILY_2"/>
    <property type="match status" value="1"/>
</dbReference>
<proteinExistence type="predicted"/>
<dbReference type="PROSITE" id="PS00041">
    <property type="entry name" value="HTH_ARAC_FAMILY_1"/>
    <property type="match status" value="1"/>
</dbReference>
<keyword evidence="6" id="KW-1185">Reference proteome</keyword>
<dbReference type="InterPro" id="IPR009057">
    <property type="entry name" value="Homeodomain-like_sf"/>
</dbReference>
<evidence type="ECO:0000256" key="3">
    <source>
        <dbReference type="ARBA" id="ARBA00023163"/>
    </source>
</evidence>
<gene>
    <name evidence="5" type="ORF">F2P47_04635</name>
</gene>
<evidence type="ECO:0000313" key="6">
    <source>
        <dbReference type="Proteomes" id="UP000468901"/>
    </source>
</evidence>
<dbReference type="Proteomes" id="UP000468901">
    <property type="component" value="Unassembled WGS sequence"/>
</dbReference>
<feature type="domain" description="HTH araC/xylS-type" evidence="4">
    <location>
        <begin position="217"/>
        <end position="318"/>
    </location>
</feature>
<dbReference type="AlphaFoldDB" id="A0A6N6VR30"/>
<accession>A0A6N6VR30</accession>
<reference evidence="5 6" key="1">
    <citation type="submission" date="2019-09" db="EMBL/GenBank/DDBJ databases">
        <title>Parvibaculum sedimenti sp. nov., isolated from sediment.</title>
        <authorList>
            <person name="Wang Y."/>
        </authorList>
    </citation>
    <scope>NUCLEOTIDE SEQUENCE [LARGE SCALE GENOMIC DNA]</scope>
    <source>
        <strain evidence="5 6">HXT-9</strain>
    </source>
</reference>
<keyword evidence="3" id="KW-0804">Transcription</keyword>
<organism evidence="5 6">
    <name type="scientific">Parvibaculum sedimenti</name>
    <dbReference type="NCBI Taxonomy" id="2608632"/>
    <lineage>
        <taxon>Bacteria</taxon>
        <taxon>Pseudomonadati</taxon>
        <taxon>Pseudomonadota</taxon>
        <taxon>Alphaproteobacteria</taxon>
        <taxon>Hyphomicrobiales</taxon>
        <taxon>Parvibaculaceae</taxon>
        <taxon>Parvibaculum</taxon>
    </lineage>
</organism>
<evidence type="ECO:0000256" key="1">
    <source>
        <dbReference type="ARBA" id="ARBA00023015"/>
    </source>
</evidence>
<keyword evidence="2" id="KW-0238">DNA-binding</keyword>
<dbReference type="InterPro" id="IPR050204">
    <property type="entry name" value="AraC_XylS_family_regulators"/>
</dbReference>
<dbReference type="EMBL" id="WESC01000003">
    <property type="protein sequence ID" value="KAB7741696.1"/>
    <property type="molecule type" value="Genomic_DNA"/>
</dbReference>
<dbReference type="PANTHER" id="PTHR46796:SF6">
    <property type="entry name" value="ARAC SUBFAMILY"/>
    <property type="match status" value="1"/>
</dbReference>
<dbReference type="Pfam" id="PF14525">
    <property type="entry name" value="AraC_binding_2"/>
    <property type="match status" value="1"/>
</dbReference>
<dbReference type="Pfam" id="PF12833">
    <property type="entry name" value="HTH_18"/>
    <property type="match status" value="1"/>
</dbReference>
<dbReference type="PANTHER" id="PTHR46796">
    <property type="entry name" value="HTH-TYPE TRANSCRIPTIONAL ACTIVATOR RHAS-RELATED"/>
    <property type="match status" value="1"/>
</dbReference>
<dbReference type="Gene3D" id="1.10.10.60">
    <property type="entry name" value="Homeodomain-like"/>
    <property type="match status" value="1"/>
</dbReference>
<dbReference type="InterPro" id="IPR018060">
    <property type="entry name" value="HTH_AraC"/>
</dbReference>
<protein>
    <submittedName>
        <fullName evidence="5">Helix-turn-helix domain-containing protein</fullName>
    </submittedName>
</protein>